<reference evidence="2 3" key="1">
    <citation type="submission" date="2019-01" db="EMBL/GenBank/DDBJ databases">
        <title>Chengkuizengella sp. nov., isolated from deep-sea sediment of East Pacific Ocean.</title>
        <authorList>
            <person name="Yang J."/>
            <person name="Lai Q."/>
            <person name="Shao Z."/>
        </authorList>
    </citation>
    <scope>NUCLEOTIDE SEQUENCE [LARGE SCALE GENOMIC DNA]</scope>
    <source>
        <strain evidence="2 3">YPA3-1-1</strain>
    </source>
</reference>
<dbReference type="AlphaFoldDB" id="A0A6N9Q301"/>
<comment type="caution">
    <text evidence="2">The sequence shown here is derived from an EMBL/GenBank/DDBJ whole genome shotgun (WGS) entry which is preliminary data.</text>
</comment>
<organism evidence="2 3">
    <name type="scientific">Chengkuizengella marina</name>
    <dbReference type="NCBI Taxonomy" id="2507566"/>
    <lineage>
        <taxon>Bacteria</taxon>
        <taxon>Bacillati</taxon>
        <taxon>Bacillota</taxon>
        <taxon>Bacilli</taxon>
        <taxon>Bacillales</taxon>
        <taxon>Paenibacillaceae</taxon>
        <taxon>Chengkuizengella</taxon>
    </lineage>
</organism>
<proteinExistence type="predicted"/>
<dbReference type="PANTHER" id="PTHR43155">
    <property type="entry name" value="CYCLIC DI-GMP PHOSPHODIESTERASE PA4108-RELATED"/>
    <property type="match status" value="1"/>
</dbReference>
<gene>
    <name evidence="2" type="ORF">ERL59_09420</name>
</gene>
<dbReference type="EMBL" id="SIJB01000023">
    <property type="protein sequence ID" value="NBI29177.1"/>
    <property type="molecule type" value="Genomic_DNA"/>
</dbReference>
<evidence type="ECO:0000259" key="1">
    <source>
        <dbReference type="PROSITE" id="PS51832"/>
    </source>
</evidence>
<evidence type="ECO:0000313" key="2">
    <source>
        <dbReference type="EMBL" id="NBI29177.1"/>
    </source>
</evidence>
<dbReference type="SMART" id="SM00471">
    <property type="entry name" value="HDc"/>
    <property type="match status" value="1"/>
</dbReference>
<evidence type="ECO:0000313" key="3">
    <source>
        <dbReference type="Proteomes" id="UP000448943"/>
    </source>
</evidence>
<accession>A0A6N9Q301</accession>
<dbReference type="CDD" id="cd00077">
    <property type="entry name" value="HDc"/>
    <property type="match status" value="1"/>
</dbReference>
<dbReference type="PROSITE" id="PS51832">
    <property type="entry name" value="HD_GYP"/>
    <property type="match status" value="1"/>
</dbReference>
<dbReference type="RefSeq" id="WP_160645985.1">
    <property type="nucleotide sequence ID" value="NZ_SIJB01000023.1"/>
</dbReference>
<keyword evidence="3" id="KW-1185">Reference proteome</keyword>
<dbReference type="Gene3D" id="1.10.3210.10">
    <property type="entry name" value="Hypothetical protein af1432"/>
    <property type="match status" value="1"/>
</dbReference>
<dbReference type="Pfam" id="PF13487">
    <property type="entry name" value="HD_5"/>
    <property type="match status" value="1"/>
</dbReference>
<protein>
    <submittedName>
        <fullName evidence="2">HD-GYP domain-containing protein</fullName>
    </submittedName>
</protein>
<dbReference type="InterPro" id="IPR003607">
    <property type="entry name" value="HD/PDEase_dom"/>
</dbReference>
<feature type="domain" description="HD-GYP" evidence="1">
    <location>
        <begin position="109"/>
        <end position="305"/>
    </location>
</feature>
<dbReference type="InterPro" id="IPR037522">
    <property type="entry name" value="HD_GYP_dom"/>
</dbReference>
<dbReference type="SUPFAM" id="SSF109604">
    <property type="entry name" value="HD-domain/PDEase-like"/>
    <property type="match status" value="1"/>
</dbReference>
<sequence length="350" mass="40408">MKRVAVSHIQKGDQLVEDVTTKLGGILFYKGTILQEREIEILTAFLVNNVIVEMEQEEEEVSDEKLSILNNDLTYEYQEVFSFIKKVFLNVHTDHIPLLEVRTKLESLISLIDQYNILSFSPPMKDTKDYYIHKSIKVSMTSYLLAKWCDLPQKDWIQVSISGLLHDIGNTKIDPEILHKSWRLNSEEIQEIKKHTIHGYHILKDVKGINEGVKLAALQHHEKSDGSGYPLGSDKNKIHLYAKIVAVADIFHAMTSNKNYKEKISPYLALEEIQKLSFGKLEPSIVHTFIKKITEFQSGSIVKLNNNMIGEIVFFDQNNPTRPWVNVDGQIINLDQKRDLYIEQYLKKNK</sequence>
<dbReference type="OrthoDB" id="9759601at2"/>
<dbReference type="PANTHER" id="PTHR43155:SF2">
    <property type="entry name" value="CYCLIC DI-GMP PHOSPHODIESTERASE PA4108"/>
    <property type="match status" value="1"/>
</dbReference>
<dbReference type="Proteomes" id="UP000448943">
    <property type="component" value="Unassembled WGS sequence"/>
</dbReference>
<name>A0A6N9Q301_9BACL</name>